<dbReference type="Proteomes" id="UP000233766">
    <property type="component" value="Unassembled WGS sequence"/>
</dbReference>
<organism evidence="2 3">
    <name type="scientific">Nocardia fluminea</name>
    <dbReference type="NCBI Taxonomy" id="134984"/>
    <lineage>
        <taxon>Bacteria</taxon>
        <taxon>Bacillati</taxon>
        <taxon>Actinomycetota</taxon>
        <taxon>Actinomycetes</taxon>
        <taxon>Mycobacteriales</taxon>
        <taxon>Nocardiaceae</taxon>
        <taxon>Nocardia</taxon>
    </lineage>
</organism>
<proteinExistence type="predicted"/>
<reference evidence="2 3" key="1">
    <citation type="submission" date="2017-12" db="EMBL/GenBank/DDBJ databases">
        <title>Sequencing the genomes of 1000 Actinobacteria strains.</title>
        <authorList>
            <person name="Klenk H.-P."/>
        </authorList>
    </citation>
    <scope>NUCLEOTIDE SEQUENCE [LARGE SCALE GENOMIC DNA]</scope>
    <source>
        <strain evidence="2 3">DSM 44489</strain>
    </source>
</reference>
<keyword evidence="1" id="KW-0732">Signal</keyword>
<dbReference type="OrthoDB" id="4368280at2"/>
<evidence type="ECO:0008006" key="4">
    <source>
        <dbReference type="Google" id="ProtNLM"/>
    </source>
</evidence>
<dbReference type="AlphaFoldDB" id="A0A2N3VIP3"/>
<feature type="signal peptide" evidence="1">
    <location>
        <begin position="1"/>
        <end position="20"/>
    </location>
</feature>
<evidence type="ECO:0000313" key="2">
    <source>
        <dbReference type="EMBL" id="PKV81474.1"/>
    </source>
</evidence>
<gene>
    <name evidence="2" type="ORF">ATK86_5941</name>
</gene>
<accession>A0A2N3VIP3</accession>
<dbReference type="EMBL" id="PJMW01000002">
    <property type="protein sequence ID" value="PKV81474.1"/>
    <property type="molecule type" value="Genomic_DNA"/>
</dbReference>
<feature type="chain" id="PRO_5038524034" description="Glycosyl hydrolase family 16" evidence="1">
    <location>
        <begin position="21"/>
        <end position="304"/>
    </location>
</feature>
<protein>
    <recommendedName>
        <fullName evidence="4">Glycosyl hydrolase family 16</fullName>
    </recommendedName>
</protein>
<sequence>MVIRKAVAVCVGFAAVVASAGVGIADPNIQLPGVVDDGMTNCGALGPRALAGWIGSDYQLPNRTMDETFESTPAQDWCTTDVGYSSLGFGPEGATFGVPRTTDGLFPYNNAEIVSRPTFTAGQTMTMNVKGAPDMVDHNGTAGWGVSNRLIDPRALLGLEIAWFMYNGSHGAMGATADALSPVANLLGADMPHGFFLMVKRAGTLVPQIKLLDESILARDHAYAVKVGDEYVDFFIDGENVGTFRNPPSGKAFDVLGNPAPLAGQVWLDGSFWFPLPIPEYNAQPQTLTVTRYRQGPSESTPLR</sequence>
<keyword evidence="3" id="KW-1185">Reference proteome</keyword>
<evidence type="ECO:0000256" key="1">
    <source>
        <dbReference type="SAM" id="SignalP"/>
    </source>
</evidence>
<evidence type="ECO:0000313" key="3">
    <source>
        <dbReference type="Proteomes" id="UP000233766"/>
    </source>
</evidence>
<dbReference type="RefSeq" id="WP_101467195.1">
    <property type="nucleotide sequence ID" value="NZ_PJMW01000002.1"/>
</dbReference>
<name>A0A2N3VIP3_9NOCA</name>
<comment type="caution">
    <text evidence="2">The sequence shown here is derived from an EMBL/GenBank/DDBJ whole genome shotgun (WGS) entry which is preliminary data.</text>
</comment>